<reference evidence="1" key="1">
    <citation type="submission" date="2021-12" db="EMBL/GenBank/DDBJ databases">
        <authorList>
            <person name="Veyrier F.J."/>
        </authorList>
    </citation>
    <scope>NUCLEOTIDE SEQUENCE</scope>
    <source>
        <strain evidence="1">SAG 1488-6</strain>
    </source>
</reference>
<evidence type="ECO:0008006" key="3">
    <source>
        <dbReference type="Google" id="ProtNLM"/>
    </source>
</evidence>
<gene>
    <name evidence="1" type="ORF">LVJ81_05170</name>
</gene>
<organism evidence="1 2">
    <name type="scientific">Vitreoscilla stercoraria</name>
    <dbReference type="NCBI Taxonomy" id="61"/>
    <lineage>
        <taxon>Bacteria</taxon>
        <taxon>Pseudomonadati</taxon>
        <taxon>Pseudomonadota</taxon>
        <taxon>Betaproteobacteria</taxon>
        <taxon>Neisseriales</taxon>
        <taxon>Neisseriaceae</taxon>
        <taxon>Vitreoscilla</taxon>
    </lineage>
</organism>
<sequence length="271" mass="31359">MANQKFLIIVEGEKAEVEVIKSLKNSGLFPINNEVIAYCGDIHQLYNLYTKLSDDDGLDIIGLLIAKKLISPTSKRDDFAEIYLFFDYDIQALTYKDDQGKKTINVDLGNEQINKMLKYFDDETGNGKLFISYPMVESVKKCLCYPNLDAFIECKVDNIYDYLSTFKEYCREHAFDKNCGFSRIDLHQWIEIIDFSCKKSNSLTTGDKNFPVDIVSQYDIFLVQKIQYIYLLSAFPLMLLHYYGSEKLQQNLLKARDTLQNANTVQYETEA</sequence>
<accession>A0ABY4ED96</accession>
<protein>
    <recommendedName>
        <fullName evidence="3">DUF4435 domain-containing protein</fullName>
    </recommendedName>
</protein>
<reference evidence="1" key="2">
    <citation type="journal article" date="2022" name="Res Sq">
        <title>Evolution of multicellular longitudinally dividing oral cavity symbionts (Neisseriaceae).</title>
        <authorList>
            <person name="Nyongesa S."/>
            <person name="Weber P."/>
            <person name="Bernet E."/>
            <person name="Pullido F."/>
            <person name="Nieckarz M."/>
            <person name="Delaby M."/>
            <person name="Nieves C."/>
            <person name="Viehboeck T."/>
            <person name="Krause N."/>
            <person name="Rivera-Millot A."/>
            <person name="Nakamura A."/>
            <person name="Vischer N."/>
            <person name="VanNieuwenhze M."/>
            <person name="Brun Y."/>
            <person name="Cava F."/>
            <person name="Bulgheresi S."/>
            <person name="Veyrier F."/>
        </authorList>
    </citation>
    <scope>NUCLEOTIDE SEQUENCE</scope>
    <source>
        <strain evidence="1">SAG 1488-6</strain>
    </source>
</reference>
<dbReference type="Proteomes" id="UP000832034">
    <property type="component" value="Chromosome"/>
</dbReference>
<keyword evidence="2" id="KW-1185">Reference proteome</keyword>
<evidence type="ECO:0000313" key="1">
    <source>
        <dbReference type="EMBL" id="UOO93422.1"/>
    </source>
</evidence>
<dbReference type="EMBL" id="CP091512">
    <property type="protein sequence ID" value="UOO93422.1"/>
    <property type="molecule type" value="Genomic_DNA"/>
</dbReference>
<dbReference type="RefSeq" id="WP_019958913.1">
    <property type="nucleotide sequence ID" value="NZ_CP091512.1"/>
</dbReference>
<proteinExistence type="predicted"/>
<evidence type="ECO:0000313" key="2">
    <source>
        <dbReference type="Proteomes" id="UP000832034"/>
    </source>
</evidence>
<name>A0ABY4ED96_VITST</name>